<sequence length="460" mass="50602">MHPSALVGLLAFAAAASAVPTEPRQAHSSSSIDNLKSNVKNVVVLVMENRSVDNLLGGQTIHGLDNPINNGPFCNPYNVTDPSQGYHCTTAKDYDSVTDDPSHAVTGNTMEFFGQWTPDNAMIADGKLVPNNNGFIHEQIHNHGATANETVKAMLAKQVMNYYTEEQTPVMTSLVQNFLTFNHWHSDVAGPTDPNRFAVVAGTSAGHGSNDHTFGTYAFTQRSIFQQLGETNHTWLNYWDIAGGTGPEAHWFAWTKATNNTNKVVPMTQFHADAANGVLPEFSYLNPSCCGVGTTSMHDSGLISDGEAFIKQVYESLRASPQWEETLFVLTFDESGGFHDHVPPPLAIRPDNLTYTEKAPNGEEYTLEFNRLGGRIPTLLISPWVSKGYVEQKGTSHHGQTVSYSATSILRTLGYLWDFEPFNPRVESAASFDHLIRNSPRKDAPINLPTPQKFSSKMRK</sequence>
<evidence type="ECO:0000256" key="2">
    <source>
        <dbReference type="SAM" id="MobiDB-lite"/>
    </source>
</evidence>
<dbReference type="InterPro" id="IPR007312">
    <property type="entry name" value="Phosphoesterase"/>
</dbReference>
<dbReference type="PANTHER" id="PTHR31956:SF24">
    <property type="entry name" value="PHOSPHOESTERASE SUPERFAMILY PROTEIN (AFU_ORTHOLOGUE AFUA_1G17590)"/>
    <property type="match status" value="1"/>
</dbReference>
<keyword evidence="3" id="KW-0732">Signal</keyword>
<evidence type="ECO:0000256" key="3">
    <source>
        <dbReference type="SAM" id="SignalP"/>
    </source>
</evidence>
<feature type="signal peptide" evidence="3">
    <location>
        <begin position="1"/>
        <end position="18"/>
    </location>
</feature>
<name>A0A9W9HUX6_9EURO</name>
<dbReference type="InterPro" id="IPR017850">
    <property type="entry name" value="Alkaline_phosphatase_core_sf"/>
</dbReference>
<protein>
    <recommendedName>
        <fullName evidence="6">Phosphoesterase</fullName>
    </recommendedName>
</protein>
<reference evidence="4" key="2">
    <citation type="journal article" date="2023" name="IMA Fungus">
        <title>Comparative genomic study of the Penicillium genus elucidates a diverse pangenome and 15 lateral gene transfer events.</title>
        <authorList>
            <person name="Petersen C."/>
            <person name="Sorensen T."/>
            <person name="Nielsen M.R."/>
            <person name="Sondergaard T.E."/>
            <person name="Sorensen J.L."/>
            <person name="Fitzpatrick D.A."/>
            <person name="Frisvad J.C."/>
            <person name="Nielsen K.L."/>
        </authorList>
    </citation>
    <scope>NUCLEOTIDE SEQUENCE</scope>
    <source>
        <strain evidence="4">IBT 26290</strain>
    </source>
</reference>
<proteinExistence type="predicted"/>
<evidence type="ECO:0000313" key="5">
    <source>
        <dbReference type="Proteomes" id="UP001149163"/>
    </source>
</evidence>
<evidence type="ECO:0000256" key="1">
    <source>
        <dbReference type="ARBA" id="ARBA00022801"/>
    </source>
</evidence>
<keyword evidence="1" id="KW-0378">Hydrolase</keyword>
<dbReference type="Proteomes" id="UP001149163">
    <property type="component" value="Unassembled WGS sequence"/>
</dbReference>
<keyword evidence="5" id="KW-1185">Reference proteome</keyword>
<dbReference type="EMBL" id="JAPQKN010000006">
    <property type="protein sequence ID" value="KAJ5157922.1"/>
    <property type="molecule type" value="Genomic_DNA"/>
</dbReference>
<evidence type="ECO:0000313" key="4">
    <source>
        <dbReference type="EMBL" id="KAJ5157922.1"/>
    </source>
</evidence>
<dbReference type="Gene3D" id="3.40.720.10">
    <property type="entry name" value="Alkaline Phosphatase, subunit A"/>
    <property type="match status" value="1"/>
</dbReference>
<organism evidence="4 5">
    <name type="scientific">Penicillium canariense</name>
    <dbReference type="NCBI Taxonomy" id="189055"/>
    <lineage>
        <taxon>Eukaryota</taxon>
        <taxon>Fungi</taxon>
        <taxon>Dikarya</taxon>
        <taxon>Ascomycota</taxon>
        <taxon>Pezizomycotina</taxon>
        <taxon>Eurotiomycetes</taxon>
        <taxon>Eurotiomycetidae</taxon>
        <taxon>Eurotiales</taxon>
        <taxon>Aspergillaceae</taxon>
        <taxon>Penicillium</taxon>
    </lineage>
</organism>
<dbReference type="SUPFAM" id="SSF53649">
    <property type="entry name" value="Alkaline phosphatase-like"/>
    <property type="match status" value="1"/>
</dbReference>
<dbReference type="FunFam" id="3.40.720.10:FF:000052">
    <property type="entry name" value="Phosphatidylglycerol specific phospholipase, putative"/>
    <property type="match status" value="1"/>
</dbReference>
<dbReference type="Pfam" id="PF04185">
    <property type="entry name" value="Phosphoesterase"/>
    <property type="match status" value="1"/>
</dbReference>
<accession>A0A9W9HUX6</accession>
<feature type="chain" id="PRO_5040782635" description="Phosphoesterase" evidence="3">
    <location>
        <begin position="19"/>
        <end position="460"/>
    </location>
</feature>
<dbReference type="OrthoDB" id="5135119at2759"/>
<dbReference type="GeneID" id="81430322"/>
<reference evidence="4" key="1">
    <citation type="submission" date="2022-11" db="EMBL/GenBank/DDBJ databases">
        <authorList>
            <person name="Petersen C."/>
        </authorList>
    </citation>
    <scope>NUCLEOTIDE SEQUENCE</scope>
    <source>
        <strain evidence="4">IBT 26290</strain>
    </source>
</reference>
<feature type="compositionally biased region" description="Polar residues" evidence="2">
    <location>
        <begin position="449"/>
        <end position="460"/>
    </location>
</feature>
<dbReference type="RefSeq" id="XP_056540911.1">
    <property type="nucleotide sequence ID" value="XM_056691146.1"/>
</dbReference>
<comment type="caution">
    <text evidence="4">The sequence shown here is derived from an EMBL/GenBank/DDBJ whole genome shotgun (WGS) entry which is preliminary data.</text>
</comment>
<dbReference type="AlphaFoldDB" id="A0A9W9HUX6"/>
<feature type="region of interest" description="Disordered" evidence="2">
    <location>
        <begin position="440"/>
        <end position="460"/>
    </location>
</feature>
<dbReference type="PANTHER" id="PTHR31956">
    <property type="entry name" value="NON-SPECIFIC PHOSPHOLIPASE C4-RELATED"/>
    <property type="match status" value="1"/>
</dbReference>
<evidence type="ECO:0008006" key="6">
    <source>
        <dbReference type="Google" id="ProtNLM"/>
    </source>
</evidence>
<dbReference type="GO" id="GO:0009395">
    <property type="term" value="P:phospholipid catabolic process"/>
    <property type="evidence" value="ECO:0007669"/>
    <property type="project" value="TreeGrafter"/>
</dbReference>
<dbReference type="GO" id="GO:0016788">
    <property type="term" value="F:hydrolase activity, acting on ester bonds"/>
    <property type="evidence" value="ECO:0007669"/>
    <property type="project" value="InterPro"/>
</dbReference>
<gene>
    <name evidence="4" type="ORF">N7482_009022</name>
</gene>